<name>A0A0D0CFC4_9AGAR</name>
<reference evidence="2 3" key="1">
    <citation type="submission" date="2014-04" db="EMBL/GenBank/DDBJ databases">
        <title>Evolutionary Origins and Diversification of the Mycorrhizal Mutualists.</title>
        <authorList>
            <consortium name="DOE Joint Genome Institute"/>
            <consortium name="Mycorrhizal Genomics Consortium"/>
            <person name="Kohler A."/>
            <person name="Kuo A."/>
            <person name="Nagy L.G."/>
            <person name="Floudas D."/>
            <person name="Copeland A."/>
            <person name="Barry K.W."/>
            <person name="Cichocki N."/>
            <person name="Veneault-Fourrey C."/>
            <person name="LaButti K."/>
            <person name="Lindquist E.A."/>
            <person name="Lipzen A."/>
            <person name="Lundell T."/>
            <person name="Morin E."/>
            <person name="Murat C."/>
            <person name="Riley R."/>
            <person name="Ohm R."/>
            <person name="Sun H."/>
            <person name="Tunlid A."/>
            <person name="Henrissat B."/>
            <person name="Grigoriev I.V."/>
            <person name="Hibbett D.S."/>
            <person name="Martin F."/>
        </authorList>
    </citation>
    <scope>NUCLEOTIDE SEQUENCE [LARGE SCALE GENOMIC DNA]</scope>
    <source>
        <strain evidence="2 3">FD-317 M1</strain>
    </source>
</reference>
<dbReference type="OrthoDB" id="2992301at2759"/>
<dbReference type="HOGENOM" id="CLU_1787070_0_0_1"/>
<proteinExistence type="predicted"/>
<evidence type="ECO:0000313" key="2">
    <source>
        <dbReference type="EMBL" id="KIK61284.1"/>
    </source>
</evidence>
<dbReference type="Proteomes" id="UP000053593">
    <property type="component" value="Unassembled WGS sequence"/>
</dbReference>
<protein>
    <submittedName>
        <fullName evidence="2">Uncharacterized protein</fullName>
    </submittedName>
</protein>
<evidence type="ECO:0000256" key="1">
    <source>
        <dbReference type="SAM" id="MobiDB-lite"/>
    </source>
</evidence>
<accession>A0A0D0CFC4</accession>
<sequence>MTLTITNSSPISSKQPTDNRRMRSSVGTLSLKNIKEAEKVNNARRRHMNDGERRKILENDPLIEPGSIHPNRVACKICKAIVKLDSRTNYLAHNWKKHMCPVEILKYNLDSFKAAWEERIRIRKREEAAMALLCLREKDVRVAISVQ</sequence>
<evidence type="ECO:0000313" key="3">
    <source>
        <dbReference type="Proteomes" id="UP000053593"/>
    </source>
</evidence>
<organism evidence="2 3">
    <name type="scientific">Collybiopsis luxurians FD-317 M1</name>
    <dbReference type="NCBI Taxonomy" id="944289"/>
    <lineage>
        <taxon>Eukaryota</taxon>
        <taxon>Fungi</taxon>
        <taxon>Dikarya</taxon>
        <taxon>Basidiomycota</taxon>
        <taxon>Agaricomycotina</taxon>
        <taxon>Agaricomycetes</taxon>
        <taxon>Agaricomycetidae</taxon>
        <taxon>Agaricales</taxon>
        <taxon>Marasmiineae</taxon>
        <taxon>Omphalotaceae</taxon>
        <taxon>Collybiopsis</taxon>
        <taxon>Collybiopsis luxurians</taxon>
    </lineage>
</organism>
<feature type="region of interest" description="Disordered" evidence="1">
    <location>
        <begin position="1"/>
        <end position="27"/>
    </location>
</feature>
<keyword evidence="3" id="KW-1185">Reference proteome</keyword>
<dbReference type="AlphaFoldDB" id="A0A0D0CFC4"/>
<gene>
    <name evidence="2" type="ORF">GYMLUDRAFT_243916</name>
</gene>
<dbReference type="EMBL" id="KN834772">
    <property type="protein sequence ID" value="KIK61284.1"/>
    <property type="molecule type" value="Genomic_DNA"/>
</dbReference>
<feature type="compositionally biased region" description="Polar residues" evidence="1">
    <location>
        <begin position="1"/>
        <end position="16"/>
    </location>
</feature>